<dbReference type="PANTHER" id="PTHR24070">
    <property type="entry name" value="RAS, DI-RAS, AND RHEB FAMILY MEMBERS OF SMALL GTPASE SUPERFAMILY"/>
    <property type="match status" value="1"/>
</dbReference>
<proteinExistence type="predicted"/>
<evidence type="ECO:0000313" key="3">
    <source>
        <dbReference type="EMBL" id="KAF0983624.1"/>
    </source>
</evidence>
<dbReference type="GeneID" id="68117904"/>
<dbReference type="AlphaFoldDB" id="A0A6A5CAP8"/>
<evidence type="ECO:0000313" key="4">
    <source>
        <dbReference type="Proteomes" id="UP000444721"/>
    </source>
</evidence>
<keyword evidence="4" id="KW-1185">Reference proteome</keyword>
<dbReference type="InterPro" id="IPR027417">
    <property type="entry name" value="P-loop_NTPase"/>
</dbReference>
<dbReference type="VEuPathDB" id="AmoebaDB:NfTy_014080"/>
<keyword evidence="2" id="KW-0342">GTP-binding</keyword>
<dbReference type="GO" id="GO:0016020">
    <property type="term" value="C:membrane"/>
    <property type="evidence" value="ECO:0007669"/>
    <property type="project" value="InterPro"/>
</dbReference>
<dbReference type="Gene3D" id="3.40.50.300">
    <property type="entry name" value="P-loop containing nucleotide triphosphate hydrolases"/>
    <property type="match status" value="1"/>
</dbReference>
<dbReference type="PROSITE" id="PS51419">
    <property type="entry name" value="RAB"/>
    <property type="match status" value="1"/>
</dbReference>
<dbReference type="RefSeq" id="XP_044568337.1">
    <property type="nucleotide sequence ID" value="XM_044701014.1"/>
</dbReference>
<sequence length="372" mass="43660">MSNHLSAMPSLLQLPFEIIQKIFDYLLFPSDDHSSHRMSHFSTTSKFATTERILLACHLQNIHPLFSQSQLMTDYFNRFWWTLFRHEIHFGNENEMVIGSEKELKELKEMACQKKGSNLRRMILLWLVVKRMKVSQQPYQENECALVLGQAGVGKTSLIHQFVHKHFVVAMPSSSEDETFRTHIMVDGQMTFLEIWNPTEKGVDSFGRALPLHYIRHSNCLVLVCSTACVVNTEENEPLNIHSSYLSYFEYWLPLMVEVKGVHVPCVFVLNKMDLIQSHEFDEDTIDKKYHLLPYQLKQQLQQLAQKYSLTNYAIIESSATDYNSTFRVFEEGVKRYRCYQGYAHIDLLKQIVKNEKKVLKQIRKEKKCEFM</sequence>
<dbReference type="VEuPathDB" id="AmoebaDB:NF0082570"/>
<dbReference type="SMART" id="SM00173">
    <property type="entry name" value="RAS"/>
    <property type="match status" value="1"/>
</dbReference>
<gene>
    <name evidence="3" type="ORF">FDP41_010689</name>
</gene>
<dbReference type="Pfam" id="PF00071">
    <property type="entry name" value="Ras"/>
    <property type="match status" value="1"/>
</dbReference>
<dbReference type="OrthoDB" id="10670992at2759"/>
<reference evidence="3 4" key="1">
    <citation type="journal article" date="2019" name="Sci. Rep.">
        <title>Nanopore sequencing improves the draft genome of the human pathogenic amoeba Naegleria fowleri.</title>
        <authorList>
            <person name="Liechti N."/>
            <person name="Schurch N."/>
            <person name="Bruggmann R."/>
            <person name="Wittwer M."/>
        </authorList>
    </citation>
    <scope>NUCLEOTIDE SEQUENCE [LARGE SCALE GENOMIC DNA]</scope>
    <source>
        <strain evidence="3 4">ATCC 30894</strain>
    </source>
</reference>
<dbReference type="GO" id="GO:0007165">
    <property type="term" value="P:signal transduction"/>
    <property type="evidence" value="ECO:0007669"/>
    <property type="project" value="InterPro"/>
</dbReference>
<protein>
    <submittedName>
        <fullName evidence="3">Uncharacterized protein</fullName>
    </submittedName>
</protein>
<name>A0A6A5CAP8_NAEFO</name>
<dbReference type="OMA" id="DETFRTH"/>
<dbReference type="VEuPathDB" id="AmoebaDB:FDP41_010689"/>
<evidence type="ECO:0000256" key="1">
    <source>
        <dbReference type="ARBA" id="ARBA00022741"/>
    </source>
</evidence>
<dbReference type="GO" id="GO:0003924">
    <property type="term" value="F:GTPase activity"/>
    <property type="evidence" value="ECO:0007669"/>
    <property type="project" value="InterPro"/>
</dbReference>
<dbReference type="EMBL" id="VFQX01000006">
    <property type="protein sequence ID" value="KAF0983624.1"/>
    <property type="molecule type" value="Genomic_DNA"/>
</dbReference>
<keyword evidence="1" id="KW-0547">Nucleotide-binding</keyword>
<evidence type="ECO:0000256" key="2">
    <source>
        <dbReference type="ARBA" id="ARBA00023134"/>
    </source>
</evidence>
<organism evidence="3 4">
    <name type="scientific">Naegleria fowleri</name>
    <name type="common">Brain eating amoeba</name>
    <dbReference type="NCBI Taxonomy" id="5763"/>
    <lineage>
        <taxon>Eukaryota</taxon>
        <taxon>Discoba</taxon>
        <taxon>Heterolobosea</taxon>
        <taxon>Tetramitia</taxon>
        <taxon>Eutetramitia</taxon>
        <taxon>Vahlkampfiidae</taxon>
        <taxon>Naegleria</taxon>
    </lineage>
</organism>
<dbReference type="Proteomes" id="UP000444721">
    <property type="component" value="Unassembled WGS sequence"/>
</dbReference>
<dbReference type="GO" id="GO:0005525">
    <property type="term" value="F:GTP binding"/>
    <property type="evidence" value="ECO:0007669"/>
    <property type="project" value="UniProtKB-KW"/>
</dbReference>
<accession>A0A6A5CAP8</accession>
<comment type="caution">
    <text evidence="3">The sequence shown here is derived from an EMBL/GenBank/DDBJ whole genome shotgun (WGS) entry which is preliminary data.</text>
</comment>
<dbReference type="SUPFAM" id="SSF52540">
    <property type="entry name" value="P-loop containing nucleoside triphosphate hydrolases"/>
    <property type="match status" value="1"/>
</dbReference>
<dbReference type="PRINTS" id="PR00449">
    <property type="entry name" value="RASTRNSFRMNG"/>
</dbReference>
<dbReference type="InterPro" id="IPR001806">
    <property type="entry name" value="Small_GTPase"/>
</dbReference>
<dbReference type="InterPro" id="IPR020849">
    <property type="entry name" value="Small_GTPase_Ras-type"/>
</dbReference>